<dbReference type="EMBL" id="CP011125">
    <property type="protein sequence ID" value="AKF09381.1"/>
    <property type="molecule type" value="Genomic_DNA"/>
</dbReference>
<protein>
    <submittedName>
        <fullName evidence="3">Uncharacterized protein</fullName>
    </submittedName>
</protein>
<dbReference type="AlphaFoldDB" id="A0A0F6W7D3"/>
<dbReference type="Proteomes" id="UP000034883">
    <property type="component" value="Chromosome"/>
</dbReference>
<evidence type="ECO:0000256" key="1">
    <source>
        <dbReference type="SAM" id="MobiDB-lite"/>
    </source>
</evidence>
<evidence type="ECO:0000313" key="4">
    <source>
        <dbReference type="Proteomes" id="UP000034883"/>
    </source>
</evidence>
<dbReference type="STRING" id="927083.DB32_006530"/>
<feature type="region of interest" description="Disordered" evidence="1">
    <location>
        <begin position="22"/>
        <end position="51"/>
    </location>
</feature>
<evidence type="ECO:0000313" key="3">
    <source>
        <dbReference type="EMBL" id="AKF09381.1"/>
    </source>
</evidence>
<keyword evidence="4" id="KW-1185">Reference proteome</keyword>
<accession>A0A0F6W7D3</accession>
<feature type="chain" id="PRO_5002511951" evidence="2">
    <location>
        <begin position="18"/>
        <end position="176"/>
    </location>
</feature>
<dbReference type="PROSITE" id="PS51257">
    <property type="entry name" value="PROKAR_LIPOPROTEIN"/>
    <property type="match status" value="1"/>
</dbReference>
<dbReference type="KEGG" id="samy:DB32_006530"/>
<feature type="signal peptide" evidence="2">
    <location>
        <begin position="1"/>
        <end position="17"/>
    </location>
</feature>
<evidence type="ECO:0000256" key="2">
    <source>
        <dbReference type="SAM" id="SignalP"/>
    </source>
</evidence>
<sequence length="176" mass="18527">MRTAILTFCALALVACAGGAATRDTASKPRGPDRDDAPQEITPTVEARPADRDDLAVRVHGRSPVPPIPSGDDYLVQLEIRNRSIEPIILGPTWAQVSVLRDALVVEGCANAAPRRLPLEPTLRGGSSIDAVTPLPCALTEPGVYSVVVVLMTADVENAEAPDRATTSGTMALVIR</sequence>
<organism evidence="3 4">
    <name type="scientific">Sandaracinus amylolyticus</name>
    <dbReference type="NCBI Taxonomy" id="927083"/>
    <lineage>
        <taxon>Bacteria</taxon>
        <taxon>Pseudomonadati</taxon>
        <taxon>Myxococcota</taxon>
        <taxon>Polyangia</taxon>
        <taxon>Polyangiales</taxon>
        <taxon>Sandaracinaceae</taxon>
        <taxon>Sandaracinus</taxon>
    </lineage>
</organism>
<gene>
    <name evidence="3" type="ORF">DB32_006530</name>
</gene>
<keyword evidence="2" id="KW-0732">Signal</keyword>
<reference evidence="3 4" key="1">
    <citation type="submission" date="2015-03" db="EMBL/GenBank/DDBJ databases">
        <title>Genome assembly of Sandaracinus amylolyticus DSM 53668.</title>
        <authorList>
            <person name="Sharma G."/>
            <person name="Subramanian S."/>
        </authorList>
    </citation>
    <scope>NUCLEOTIDE SEQUENCE [LARGE SCALE GENOMIC DNA]</scope>
    <source>
        <strain evidence="3 4">DSM 53668</strain>
    </source>
</reference>
<feature type="compositionally biased region" description="Basic and acidic residues" evidence="1">
    <location>
        <begin position="25"/>
        <end position="37"/>
    </location>
</feature>
<name>A0A0F6W7D3_9BACT</name>
<proteinExistence type="predicted"/>
<dbReference type="RefSeq" id="WP_053236430.1">
    <property type="nucleotide sequence ID" value="NZ_CP011125.1"/>
</dbReference>